<gene>
    <name evidence="1" type="ORF">K2173_023984</name>
</gene>
<proteinExistence type="predicted"/>
<dbReference type="AlphaFoldDB" id="A0AAV8TSY3"/>
<comment type="caution">
    <text evidence="1">The sequence shown here is derived from an EMBL/GenBank/DDBJ whole genome shotgun (WGS) entry which is preliminary data.</text>
</comment>
<name>A0AAV8TSY3_9ROSI</name>
<evidence type="ECO:0000313" key="2">
    <source>
        <dbReference type="Proteomes" id="UP001159364"/>
    </source>
</evidence>
<dbReference type="Proteomes" id="UP001159364">
    <property type="component" value="Linkage Group LG04"/>
</dbReference>
<reference evidence="1 2" key="1">
    <citation type="submission" date="2021-09" db="EMBL/GenBank/DDBJ databases">
        <title>Genomic insights and catalytic innovation underlie evolution of tropane alkaloids biosynthesis.</title>
        <authorList>
            <person name="Wang Y.-J."/>
            <person name="Tian T."/>
            <person name="Huang J.-P."/>
            <person name="Huang S.-X."/>
        </authorList>
    </citation>
    <scope>NUCLEOTIDE SEQUENCE [LARGE SCALE GENOMIC DNA]</scope>
    <source>
        <strain evidence="1">KIB-2018</strain>
        <tissue evidence="1">Leaf</tissue>
    </source>
</reference>
<dbReference type="EMBL" id="JAIWQS010000004">
    <property type="protein sequence ID" value="KAJ8768989.1"/>
    <property type="molecule type" value="Genomic_DNA"/>
</dbReference>
<organism evidence="1 2">
    <name type="scientific">Erythroxylum novogranatense</name>
    <dbReference type="NCBI Taxonomy" id="1862640"/>
    <lineage>
        <taxon>Eukaryota</taxon>
        <taxon>Viridiplantae</taxon>
        <taxon>Streptophyta</taxon>
        <taxon>Embryophyta</taxon>
        <taxon>Tracheophyta</taxon>
        <taxon>Spermatophyta</taxon>
        <taxon>Magnoliopsida</taxon>
        <taxon>eudicotyledons</taxon>
        <taxon>Gunneridae</taxon>
        <taxon>Pentapetalae</taxon>
        <taxon>rosids</taxon>
        <taxon>fabids</taxon>
        <taxon>Malpighiales</taxon>
        <taxon>Erythroxylaceae</taxon>
        <taxon>Erythroxylum</taxon>
    </lineage>
</organism>
<sequence>MLSNTRNMERKAKKQNKLMETTSSFIKVIGKCKMCIDSCLGKRSCNGRVCSHIPQSAGSMSTRFSTPNKLSDDDEMKELDIRYLSKRSPPWEGDKDKSIQEEECETEMVIDEIRKRCYRFDVGKIGRIDEERACSFIECRTQQGLCHREVIYSE</sequence>
<evidence type="ECO:0000313" key="1">
    <source>
        <dbReference type="EMBL" id="KAJ8768989.1"/>
    </source>
</evidence>
<protein>
    <submittedName>
        <fullName evidence="1">Uncharacterized protein</fullName>
    </submittedName>
</protein>
<keyword evidence="2" id="KW-1185">Reference proteome</keyword>
<accession>A0AAV8TSY3</accession>